<proteinExistence type="inferred from homology"/>
<gene>
    <name evidence="6" type="ORF">XAT740_LOCUS24834</name>
</gene>
<keyword evidence="3" id="KW-0547">Nucleotide-binding</keyword>
<dbReference type="PANTHER" id="PTHR23359">
    <property type="entry name" value="NUCLEOTIDE KINASE"/>
    <property type="match status" value="1"/>
</dbReference>
<dbReference type="HAMAP" id="MF_00235">
    <property type="entry name" value="Adenylate_kinase_Adk"/>
    <property type="match status" value="1"/>
</dbReference>
<name>A0A814Y245_ADIRI</name>
<evidence type="ECO:0000256" key="1">
    <source>
        <dbReference type="ARBA" id="ARBA00007220"/>
    </source>
</evidence>
<evidence type="ECO:0000313" key="6">
    <source>
        <dbReference type="EMBL" id="CAF1223439.1"/>
    </source>
</evidence>
<evidence type="ECO:0000313" key="7">
    <source>
        <dbReference type="Proteomes" id="UP000663828"/>
    </source>
</evidence>
<dbReference type="EMBL" id="CAJNOR010001942">
    <property type="protein sequence ID" value="CAF1223439.1"/>
    <property type="molecule type" value="Genomic_DNA"/>
</dbReference>
<keyword evidence="4 5" id="KW-0418">Kinase</keyword>
<sequence>MDNTTRPSTISPEFSLYAEKNNLFELFQRCTSSLLIDRPDDPLTYLIDLLNKDFDAPKIIILGPPASGRHTIAKMLQKKLNAVVIEPSEVLQSIPPKFKDRLPPNANSSNICASLWAELYEHRFKDFDCFRQGWILVDFPATREQTLALQSRGIFPKHVVCLEAPDTVLIERAIGKRIDPETQDVYHITWNVPNSQIIQERLVQLEENSEKQMILRLKEYRRNIDGVKDCFKSILRAINADQPLNDIFAQVYSYISRKPRSVVPRTPRVIILGPTGSGRKTVAIKISHKYDIPLISIPTLIKQQIANQTSIGNTMKPYVARQSLVPDSLLMQLIRERLNQNDCTTKGWILIGFPRTREQAESLARTSTTAPNRIFFLDIPLDVALERLSQRSLDPITGRRYHSHDHPVSSNEIKQRLIQHPTDNNEIVRKRYEEYMIYHDELQEFYSQQDAIHIPADQDAYTVFEAIESGILNPLSKDEY</sequence>
<keyword evidence="2 5" id="KW-0808">Transferase</keyword>
<dbReference type="PRINTS" id="PR00094">
    <property type="entry name" value="ADENYLTKNASE"/>
</dbReference>
<reference evidence="6" key="1">
    <citation type="submission" date="2021-02" db="EMBL/GenBank/DDBJ databases">
        <authorList>
            <person name="Nowell W R."/>
        </authorList>
    </citation>
    <scope>NUCLEOTIDE SEQUENCE</scope>
</reference>
<dbReference type="AlphaFoldDB" id="A0A814Y245"/>
<organism evidence="6 7">
    <name type="scientific">Adineta ricciae</name>
    <name type="common">Rotifer</name>
    <dbReference type="NCBI Taxonomy" id="249248"/>
    <lineage>
        <taxon>Eukaryota</taxon>
        <taxon>Metazoa</taxon>
        <taxon>Spiralia</taxon>
        <taxon>Gnathifera</taxon>
        <taxon>Rotifera</taxon>
        <taxon>Eurotatoria</taxon>
        <taxon>Bdelloidea</taxon>
        <taxon>Adinetida</taxon>
        <taxon>Adinetidae</taxon>
        <taxon>Adineta</taxon>
    </lineage>
</organism>
<evidence type="ECO:0000256" key="5">
    <source>
        <dbReference type="RuleBase" id="RU003330"/>
    </source>
</evidence>
<dbReference type="Gene3D" id="3.40.50.300">
    <property type="entry name" value="P-loop containing nucleotide triphosphate hydrolases"/>
    <property type="match status" value="2"/>
</dbReference>
<keyword evidence="7" id="KW-1185">Reference proteome</keyword>
<evidence type="ECO:0000256" key="2">
    <source>
        <dbReference type="ARBA" id="ARBA00022679"/>
    </source>
</evidence>
<dbReference type="InterPro" id="IPR027417">
    <property type="entry name" value="P-loop_NTPase"/>
</dbReference>
<dbReference type="SUPFAM" id="SSF57774">
    <property type="entry name" value="Microbial and mitochondrial ADK, insert 'zinc finger' domain"/>
    <property type="match status" value="1"/>
</dbReference>
<dbReference type="GO" id="GO:0004017">
    <property type="term" value="F:AMP kinase activity"/>
    <property type="evidence" value="ECO:0007669"/>
    <property type="project" value="InterPro"/>
</dbReference>
<dbReference type="InterPro" id="IPR036193">
    <property type="entry name" value="ADK_active_lid_dom_sf"/>
</dbReference>
<dbReference type="SUPFAM" id="SSF52540">
    <property type="entry name" value="P-loop containing nucleoside triphosphate hydrolases"/>
    <property type="match status" value="2"/>
</dbReference>
<dbReference type="GO" id="GO:0005524">
    <property type="term" value="F:ATP binding"/>
    <property type="evidence" value="ECO:0007669"/>
    <property type="project" value="InterPro"/>
</dbReference>
<comment type="similarity">
    <text evidence="1 5">Belongs to the adenylate kinase family.</text>
</comment>
<dbReference type="CDD" id="cd01428">
    <property type="entry name" value="ADK"/>
    <property type="match status" value="2"/>
</dbReference>
<evidence type="ECO:0000256" key="4">
    <source>
        <dbReference type="ARBA" id="ARBA00022777"/>
    </source>
</evidence>
<dbReference type="SUPFAM" id="SSF47391">
    <property type="entry name" value="Dimerization-anchoring domain of cAMP-dependent PK regulatory subunit"/>
    <property type="match status" value="1"/>
</dbReference>
<protein>
    <recommendedName>
        <fullName evidence="8">Adenylate kinase 8</fullName>
    </recommendedName>
</protein>
<evidence type="ECO:0000256" key="3">
    <source>
        <dbReference type="ARBA" id="ARBA00022741"/>
    </source>
</evidence>
<dbReference type="InterPro" id="IPR000850">
    <property type="entry name" value="Adenylat/UMP-CMP_kin"/>
</dbReference>
<dbReference type="Pfam" id="PF00406">
    <property type="entry name" value="ADK"/>
    <property type="match status" value="1"/>
</dbReference>
<comment type="caution">
    <text evidence="6">The sequence shown here is derived from an EMBL/GenBank/DDBJ whole genome shotgun (WGS) entry which is preliminary data.</text>
</comment>
<dbReference type="CDD" id="cd22979">
    <property type="entry name" value="DD_AK8"/>
    <property type="match status" value="1"/>
</dbReference>
<evidence type="ECO:0008006" key="8">
    <source>
        <dbReference type="Google" id="ProtNLM"/>
    </source>
</evidence>
<accession>A0A814Y245</accession>
<dbReference type="Proteomes" id="UP000663828">
    <property type="component" value="Unassembled WGS sequence"/>
</dbReference>